<reference evidence="1" key="1">
    <citation type="submission" date="2024-09" db="EMBL/GenBank/DDBJ databases">
        <title>Black Yeasts Isolated from many extreme environments.</title>
        <authorList>
            <person name="Coleine C."/>
            <person name="Stajich J.E."/>
            <person name="Selbmann L."/>
        </authorList>
    </citation>
    <scope>NUCLEOTIDE SEQUENCE</scope>
    <source>
        <strain evidence="1">CCFEE 5737</strain>
    </source>
</reference>
<organism evidence="1 2">
    <name type="scientific">Coniosporium uncinatum</name>
    <dbReference type="NCBI Taxonomy" id="93489"/>
    <lineage>
        <taxon>Eukaryota</taxon>
        <taxon>Fungi</taxon>
        <taxon>Dikarya</taxon>
        <taxon>Ascomycota</taxon>
        <taxon>Pezizomycotina</taxon>
        <taxon>Dothideomycetes</taxon>
        <taxon>Dothideomycetes incertae sedis</taxon>
        <taxon>Coniosporium</taxon>
    </lineage>
</organism>
<proteinExistence type="predicted"/>
<keyword evidence="2" id="KW-1185">Reference proteome</keyword>
<feature type="non-terminal residue" evidence="1">
    <location>
        <position position="222"/>
    </location>
</feature>
<protein>
    <submittedName>
        <fullName evidence="1">Uncharacterized protein</fullName>
    </submittedName>
</protein>
<accession>A0ACC3CT76</accession>
<sequence length="222" mass="24255">LPSLLDRIRAIPPLSVTTDHADADDDLIFVGENRSTPAPGANVAPPILPAGGPSRIRVRPVRVPPQLERILNGGSQSPHRRHGRSSDERANRLLDHAISHLHGLHTHFVGPTMDYGSAAFDLGLDRIGTAARGPAPPPTYEAPPKAPEGFTRSPEEDDVIVCPNCGDELMTGETETKRQIWVVKTCGHVYCGQCMLFRTKVKQKQPNMMPLEGQMPKPFKQC</sequence>
<dbReference type="Proteomes" id="UP001186974">
    <property type="component" value="Unassembled WGS sequence"/>
</dbReference>
<gene>
    <name evidence="1" type="ORF">LTS18_001847</name>
</gene>
<name>A0ACC3CT76_9PEZI</name>
<evidence type="ECO:0000313" key="1">
    <source>
        <dbReference type="EMBL" id="KAK3044225.1"/>
    </source>
</evidence>
<feature type="non-terminal residue" evidence="1">
    <location>
        <position position="1"/>
    </location>
</feature>
<evidence type="ECO:0000313" key="2">
    <source>
        <dbReference type="Proteomes" id="UP001186974"/>
    </source>
</evidence>
<comment type="caution">
    <text evidence="1">The sequence shown here is derived from an EMBL/GenBank/DDBJ whole genome shotgun (WGS) entry which is preliminary data.</text>
</comment>
<dbReference type="EMBL" id="JAWDJW010012247">
    <property type="protein sequence ID" value="KAK3044225.1"/>
    <property type="molecule type" value="Genomic_DNA"/>
</dbReference>